<keyword evidence="5" id="KW-0611">Plant defense</keyword>
<dbReference type="PANTHER" id="PTHR36766:SF53">
    <property type="entry name" value="DISEASE RESISTANCE PROTEIN RPP13-LIKE"/>
    <property type="match status" value="1"/>
</dbReference>
<evidence type="ECO:0000256" key="2">
    <source>
        <dbReference type="ARBA" id="ARBA00022614"/>
    </source>
</evidence>
<name>A0A9N7RDB9_STRHE</name>
<dbReference type="GO" id="GO:0043531">
    <property type="term" value="F:ADP binding"/>
    <property type="evidence" value="ECO:0007669"/>
    <property type="project" value="InterPro"/>
</dbReference>
<feature type="domain" description="Disease resistance N-terminal" evidence="8">
    <location>
        <begin position="5"/>
        <end position="90"/>
    </location>
</feature>
<evidence type="ECO:0000256" key="1">
    <source>
        <dbReference type="ARBA" id="ARBA00008894"/>
    </source>
</evidence>
<keyword evidence="6" id="KW-0067">ATP-binding</keyword>
<dbReference type="SUPFAM" id="SSF52058">
    <property type="entry name" value="L domain-like"/>
    <property type="match status" value="1"/>
</dbReference>
<sequence>MADAAVEFLLENLKQLLLDKADLIHGAKAQVARLQDDLCFFNAFLKDSTKKRRKDLCHKELVRRIRNVAYDAEDVIDAYVTQAKDSRSKNYFLRSIKPFQLTNIAVEVEDVRAKVKEIYDNWHLMDFSRLEIGDEKPDDVEAPIVRQENVVGFEDEAAKIIGYLKEETEQLDVISIIGMPGLGKTTLAGKIFRDPTIQYEFPTRIWVYISQEFRKKDIFLNILKQLTSITEDMINHKSDMELAQLVASHLEEGKFLIIMDDMWAADDWEKLQIALPKGNKMGKVLITSRSDQVARKANRNRPDHKLRFLTQEESWKLLNLEVFGKPDCPSEFEVFGKQIVDQCCGLPLAIVIIGGVLVTKVSLFDDINVKRHHWKKNEARSENFLEEIKKLREGGFNILVTNVDQYRRLCIHSNVMDFVNSEKLYGSRIRSFTCFSKEEITLTGMSLTNIPSAFKLLRVLEAKPIKFPKIPSEICKLFHLRYIKLSCYSASLPISFSKFSNLQTLVIDTTASMLDIKVDIWKMIHLRHIKTNASASLPEPEPKTAGNKNEKLQTLGFISPHSCTEKILNQARNLKRLGIRGPLAPLLEGKVGSFDNLATIEGIEKLKLVNDVCLSPASEGQPRFLPQHYRFPLNLRSLTLSRTFLEWSQMSTLGLLGSLEVLKLKDQAFKGKTWETVDGGFRCLEVLFIRQTDLVEWKASGHHFPRLRRLELKNCEELGEIPMGLADVPSLQLLDVYRCKSAAGSAKRICEAIQKKKQEDQTQVGGVGKFKLIIFPLDDLLA</sequence>
<organism evidence="10 11">
    <name type="scientific">Striga hermonthica</name>
    <name type="common">Purple witchweed</name>
    <name type="synonym">Buchnera hermonthica</name>
    <dbReference type="NCBI Taxonomy" id="68872"/>
    <lineage>
        <taxon>Eukaryota</taxon>
        <taxon>Viridiplantae</taxon>
        <taxon>Streptophyta</taxon>
        <taxon>Embryophyta</taxon>
        <taxon>Tracheophyta</taxon>
        <taxon>Spermatophyta</taxon>
        <taxon>Magnoliopsida</taxon>
        <taxon>eudicotyledons</taxon>
        <taxon>Gunneridae</taxon>
        <taxon>Pentapetalae</taxon>
        <taxon>asterids</taxon>
        <taxon>lamiids</taxon>
        <taxon>Lamiales</taxon>
        <taxon>Orobanchaceae</taxon>
        <taxon>Buchnereae</taxon>
        <taxon>Striga</taxon>
    </lineage>
</organism>
<feature type="domain" description="NB-ARC" evidence="7">
    <location>
        <begin position="154"/>
        <end position="327"/>
    </location>
</feature>
<keyword evidence="11" id="KW-1185">Reference proteome</keyword>
<dbReference type="GO" id="GO:0051707">
    <property type="term" value="P:response to other organism"/>
    <property type="evidence" value="ECO:0007669"/>
    <property type="project" value="UniProtKB-ARBA"/>
</dbReference>
<evidence type="ECO:0000259" key="7">
    <source>
        <dbReference type="Pfam" id="PF00931"/>
    </source>
</evidence>
<keyword evidence="2" id="KW-0433">Leucine-rich repeat</keyword>
<dbReference type="OrthoDB" id="646178at2759"/>
<dbReference type="Proteomes" id="UP001153555">
    <property type="component" value="Unassembled WGS sequence"/>
</dbReference>
<evidence type="ECO:0000259" key="9">
    <source>
        <dbReference type="Pfam" id="PF23598"/>
    </source>
</evidence>
<dbReference type="InterPro" id="IPR042197">
    <property type="entry name" value="Apaf_helical"/>
</dbReference>
<feature type="domain" description="Disease resistance R13L4/SHOC-2-like LRR" evidence="9">
    <location>
        <begin position="429"/>
        <end position="748"/>
    </location>
</feature>
<keyword evidence="3" id="KW-0677">Repeat</keyword>
<dbReference type="InterPro" id="IPR041118">
    <property type="entry name" value="Rx_N"/>
</dbReference>
<dbReference type="GO" id="GO:0006952">
    <property type="term" value="P:defense response"/>
    <property type="evidence" value="ECO:0007669"/>
    <property type="project" value="UniProtKB-KW"/>
</dbReference>
<dbReference type="InterPro" id="IPR038005">
    <property type="entry name" value="RX-like_CC"/>
</dbReference>
<dbReference type="InterPro" id="IPR032675">
    <property type="entry name" value="LRR_dom_sf"/>
</dbReference>
<dbReference type="PRINTS" id="PR00364">
    <property type="entry name" value="DISEASERSIST"/>
</dbReference>
<dbReference type="AlphaFoldDB" id="A0A9N7RDB9"/>
<evidence type="ECO:0000256" key="5">
    <source>
        <dbReference type="ARBA" id="ARBA00022821"/>
    </source>
</evidence>
<comment type="similarity">
    <text evidence="1">Belongs to the disease resistance NB-LRR family.</text>
</comment>
<dbReference type="Gene3D" id="1.20.5.4130">
    <property type="match status" value="1"/>
</dbReference>
<dbReference type="InterPro" id="IPR027417">
    <property type="entry name" value="P-loop_NTPase"/>
</dbReference>
<keyword evidence="4" id="KW-0547">Nucleotide-binding</keyword>
<dbReference type="InterPro" id="IPR055414">
    <property type="entry name" value="LRR_R13L4/SHOC2-like"/>
</dbReference>
<dbReference type="Gene3D" id="3.80.10.10">
    <property type="entry name" value="Ribonuclease Inhibitor"/>
    <property type="match status" value="1"/>
</dbReference>
<dbReference type="PANTHER" id="PTHR36766">
    <property type="entry name" value="PLANT BROAD-SPECTRUM MILDEW RESISTANCE PROTEIN RPW8"/>
    <property type="match status" value="1"/>
</dbReference>
<dbReference type="InterPro" id="IPR002182">
    <property type="entry name" value="NB-ARC"/>
</dbReference>
<gene>
    <name evidence="10" type="ORF">SHERM_20161</name>
</gene>
<dbReference type="CDD" id="cd14798">
    <property type="entry name" value="RX-CC_like"/>
    <property type="match status" value="1"/>
</dbReference>
<evidence type="ECO:0000259" key="8">
    <source>
        <dbReference type="Pfam" id="PF18052"/>
    </source>
</evidence>
<dbReference type="GO" id="GO:0005524">
    <property type="term" value="F:ATP binding"/>
    <property type="evidence" value="ECO:0007669"/>
    <property type="project" value="UniProtKB-KW"/>
</dbReference>
<accession>A0A9N7RDB9</accession>
<dbReference type="Pfam" id="PF18052">
    <property type="entry name" value="Rx_N"/>
    <property type="match status" value="1"/>
</dbReference>
<evidence type="ECO:0000313" key="11">
    <source>
        <dbReference type="Proteomes" id="UP001153555"/>
    </source>
</evidence>
<dbReference type="Gene3D" id="1.10.8.430">
    <property type="entry name" value="Helical domain of apoptotic protease-activating factors"/>
    <property type="match status" value="1"/>
</dbReference>
<evidence type="ECO:0000256" key="3">
    <source>
        <dbReference type="ARBA" id="ARBA00022737"/>
    </source>
</evidence>
<evidence type="ECO:0000313" key="10">
    <source>
        <dbReference type="EMBL" id="CAA0822908.1"/>
    </source>
</evidence>
<dbReference type="FunFam" id="3.40.50.300:FF:001091">
    <property type="entry name" value="Probable disease resistance protein At1g61300"/>
    <property type="match status" value="1"/>
</dbReference>
<proteinExistence type="inferred from homology"/>
<dbReference type="EMBL" id="CACSLK010024378">
    <property type="protein sequence ID" value="CAA0822908.1"/>
    <property type="molecule type" value="Genomic_DNA"/>
</dbReference>
<reference evidence="10" key="1">
    <citation type="submission" date="2019-12" db="EMBL/GenBank/DDBJ databases">
        <authorList>
            <person name="Scholes J."/>
        </authorList>
    </citation>
    <scope>NUCLEOTIDE SEQUENCE</scope>
</reference>
<dbReference type="Pfam" id="PF00931">
    <property type="entry name" value="NB-ARC"/>
    <property type="match status" value="1"/>
</dbReference>
<comment type="caution">
    <text evidence="10">The sequence shown here is derived from an EMBL/GenBank/DDBJ whole genome shotgun (WGS) entry which is preliminary data.</text>
</comment>
<dbReference type="SUPFAM" id="SSF52540">
    <property type="entry name" value="P-loop containing nucleoside triphosphate hydrolases"/>
    <property type="match status" value="1"/>
</dbReference>
<dbReference type="Gene3D" id="3.40.50.300">
    <property type="entry name" value="P-loop containing nucleotide triphosphate hydrolases"/>
    <property type="match status" value="1"/>
</dbReference>
<evidence type="ECO:0000256" key="4">
    <source>
        <dbReference type="ARBA" id="ARBA00022741"/>
    </source>
</evidence>
<protein>
    <submittedName>
        <fullName evidence="10">Disease resistance protein</fullName>
    </submittedName>
</protein>
<evidence type="ECO:0000256" key="6">
    <source>
        <dbReference type="ARBA" id="ARBA00022840"/>
    </source>
</evidence>
<dbReference type="Pfam" id="PF23598">
    <property type="entry name" value="LRR_14"/>
    <property type="match status" value="1"/>
</dbReference>